<protein>
    <submittedName>
        <fullName evidence="2">Conserved archaeal protein</fullName>
    </submittedName>
</protein>
<accession>A2BMP0</accession>
<dbReference type="KEGG" id="hbu:Hbut_1427"/>
<dbReference type="eggNOG" id="arCOG04250">
    <property type="taxonomic scope" value="Archaea"/>
</dbReference>
<dbReference type="SUPFAM" id="SSF56037">
    <property type="entry name" value="PheT/TilS domain"/>
    <property type="match status" value="1"/>
</dbReference>
<proteinExistence type="predicted"/>
<dbReference type="PANTHER" id="PTHR39209">
    <property type="match status" value="1"/>
</dbReference>
<evidence type="ECO:0000259" key="1">
    <source>
        <dbReference type="SMART" id="SM00873"/>
    </source>
</evidence>
<keyword evidence="3" id="KW-1185">Reference proteome</keyword>
<organism evidence="2 3">
    <name type="scientific">Hyperthermus butylicus (strain DSM 5456 / JCM 9403 / PLM1-5)</name>
    <dbReference type="NCBI Taxonomy" id="415426"/>
    <lineage>
        <taxon>Archaea</taxon>
        <taxon>Thermoproteota</taxon>
        <taxon>Thermoprotei</taxon>
        <taxon>Desulfurococcales</taxon>
        <taxon>Pyrodictiaceae</taxon>
        <taxon>Hyperthermus</taxon>
    </lineage>
</organism>
<evidence type="ECO:0000313" key="3">
    <source>
        <dbReference type="Proteomes" id="UP000002593"/>
    </source>
</evidence>
<dbReference type="InterPro" id="IPR005146">
    <property type="entry name" value="B3/B4_tRNA-bd"/>
</dbReference>
<dbReference type="InterPro" id="IPR020825">
    <property type="entry name" value="Phe-tRNA_synthase-like_B3/B4"/>
</dbReference>
<dbReference type="Proteomes" id="UP000002593">
    <property type="component" value="Chromosome"/>
</dbReference>
<dbReference type="PANTHER" id="PTHR39209:SF2">
    <property type="entry name" value="CYTOPLASMIC PROTEIN"/>
    <property type="match status" value="1"/>
</dbReference>
<dbReference type="AlphaFoldDB" id="A2BMP0"/>
<dbReference type="Pfam" id="PF03483">
    <property type="entry name" value="B3_4"/>
    <property type="match status" value="1"/>
</dbReference>
<dbReference type="GeneID" id="4781347"/>
<gene>
    <name evidence="2" type="ordered locus">Hbut_1427</name>
</gene>
<dbReference type="Gene3D" id="3.50.40.10">
    <property type="entry name" value="Phenylalanyl-trna Synthetase, Chain B, domain 3"/>
    <property type="match status" value="1"/>
</dbReference>
<sequence>MCVVDCSGLCRELAGLLVVEDDAAGLGIRVAYSLSWGRPVRELDPGRLVAEEEKLLAELRERYRVEELPRDPLVRTYRDFYWRIGIDPTKTRPSSEALVRRALRGKWPRINPVVDAGNIASARMMVPVGLYDAAKFKPPLRITLARGGEEFHPIGGKPEKLEQGTPILVDGDGRVMHVYPHRDSVETMVAQDTTCILIVAAGVPGVQREQLVETVKEVQRLVGLLGWSSCSRVEAKP</sequence>
<dbReference type="RefSeq" id="WP_011822569.1">
    <property type="nucleotide sequence ID" value="NC_008818.1"/>
</dbReference>
<dbReference type="SMART" id="SM00873">
    <property type="entry name" value="B3_4"/>
    <property type="match status" value="1"/>
</dbReference>
<dbReference type="GO" id="GO:0003723">
    <property type="term" value="F:RNA binding"/>
    <property type="evidence" value="ECO:0007669"/>
    <property type="project" value="InterPro"/>
</dbReference>
<dbReference type="HOGENOM" id="CLU_076869_2_0_2"/>
<feature type="domain" description="B3/B4 tRNA-binding" evidence="1">
    <location>
        <begin position="76"/>
        <end position="227"/>
    </location>
</feature>
<dbReference type="EnsemblBacteria" id="ABM81251">
    <property type="protein sequence ID" value="ABM81251"/>
    <property type="gene ID" value="Hbut_1427"/>
</dbReference>
<dbReference type="EMBL" id="CP000493">
    <property type="protein sequence ID" value="ABM81251.1"/>
    <property type="molecule type" value="Genomic_DNA"/>
</dbReference>
<dbReference type="GO" id="GO:0004826">
    <property type="term" value="F:phenylalanine-tRNA ligase activity"/>
    <property type="evidence" value="ECO:0007669"/>
    <property type="project" value="InterPro"/>
</dbReference>
<evidence type="ECO:0000313" key="2">
    <source>
        <dbReference type="EMBL" id="ABM81251.1"/>
    </source>
</evidence>
<name>A2BMP0_HYPBU</name>
<reference evidence="2 3" key="1">
    <citation type="journal article" date="2007" name="Archaea">
        <title>The genome of Hyperthermus butylicus: a sulfur-reducing, peptide fermenting, neutrophilic Crenarchaeote growing up to 108 degrees C.</title>
        <authorList>
            <person name="Brugger K."/>
            <person name="Chen L."/>
            <person name="Stark M."/>
            <person name="Zibat A."/>
            <person name="Redder P."/>
            <person name="Ruepp A."/>
            <person name="Awayez M."/>
            <person name="She Q."/>
            <person name="Garrett R.A."/>
            <person name="Klenk H.P."/>
        </authorList>
    </citation>
    <scope>NUCLEOTIDE SEQUENCE [LARGE SCALE GENOMIC DNA]</scope>
    <source>
        <strain evidence="3">DSM 5456 / JCM 9403 / PLM1-5</strain>
    </source>
</reference>